<keyword evidence="1" id="KW-0175">Coiled coil</keyword>
<dbReference type="STRING" id="7757.ENSPMAP00000003133"/>
<sequence length="276" mass="32543">RLQEVMRQNQELRKENAISEHRVDTLKDENGSLSRKLTDTGVKLNESRTKLREVVSCSEGALLQKERECVELKTRLQTLLDIKAELEERRDILEAKVAVLVEQLEEMRQEVTCGEVLGDAIQMDSLKQEIATLVNTQNHHNSLVQQLQSDKHTLQSIIDENDRQLELQLFQHQNTVMEFQRELDLMKKKIKDLERKADQRENELLAEVEENKISVEKLQRKLEQKEEDVICFEKVNEQERCRYVSSISKIEKKILNIETEKLELSEQMKHMQEELR</sequence>
<protein>
    <submittedName>
        <fullName evidence="2">Uncharacterized protein</fullName>
    </submittedName>
</protein>
<accession>S4RD51</accession>
<evidence type="ECO:0000313" key="2">
    <source>
        <dbReference type="Ensembl" id="ENSPMAP00000003133.1"/>
    </source>
</evidence>
<feature type="coiled-coil region" evidence="1">
    <location>
        <begin position="176"/>
        <end position="274"/>
    </location>
</feature>
<dbReference type="AlphaFoldDB" id="S4RD51"/>
<proteinExistence type="predicted"/>
<name>S4RD51_PETMA</name>
<dbReference type="HOGENOM" id="CLU_1010247_0_0_1"/>
<evidence type="ECO:0000256" key="1">
    <source>
        <dbReference type="SAM" id="Coils"/>
    </source>
</evidence>
<feature type="coiled-coil region" evidence="1">
    <location>
        <begin position="2"/>
        <end position="29"/>
    </location>
</feature>
<reference evidence="2" key="1">
    <citation type="submission" date="2025-08" db="UniProtKB">
        <authorList>
            <consortium name="Ensembl"/>
        </authorList>
    </citation>
    <scope>IDENTIFICATION</scope>
</reference>
<reference evidence="2" key="2">
    <citation type="submission" date="2025-09" db="UniProtKB">
        <authorList>
            <consortium name="Ensembl"/>
        </authorList>
    </citation>
    <scope>IDENTIFICATION</scope>
</reference>
<feature type="coiled-coil region" evidence="1">
    <location>
        <begin position="69"/>
        <end position="110"/>
    </location>
</feature>
<dbReference type="Ensembl" id="ENSPMAT00000003148.1">
    <property type="protein sequence ID" value="ENSPMAP00000003133.1"/>
    <property type="gene ID" value="ENSPMAG00000002879.1"/>
</dbReference>
<organism evidence="2">
    <name type="scientific">Petromyzon marinus</name>
    <name type="common">Sea lamprey</name>
    <dbReference type="NCBI Taxonomy" id="7757"/>
    <lineage>
        <taxon>Eukaryota</taxon>
        <taxon>Metazoa</taxon>
        <taxon>Chordata</taxon>
        <taxon>Craniata</taxon>
        <taxon>Vertebrata</taxon>
        <taxon>Cyclostomata</taxon>
        <taxon>Hyperoartia</taxon>
        <taxon>Petromyzontiformes</taxon>
        <taxon>Petromyzontidae</taxon>
        <taxon>Petromyzon</taxon>
    </lineage>
</organism>